<protein>
    <submittedName>
        <fullName evidence="5">Methyltransferase type 11</fullName>
    </submittedName>
</protein>
<dbReference type="SUPFAM" id="SSF53335">
    <property type="entry name" value="S-adenosyl-L-methionine-dependent methyltransferases"/>
    <property type="match status" value="1"/>
</dbReference>
<dbReference type="GO" id="GO:0008168">
    <property type="term" value="F:methyltransferase activity"/>
    <property type="evidence" value="ECO:0007669"/>
    <property type="project" value="UniProtKB-KW"/>
</dbReference>
<evidence type="ECO:0000259" key="4">
    <source>
        <dbReference type="Pfam" id="PF08242"/>
    </source>
</evidence>
<dbReference type="CDD" id="cd02440">
    <property type="entry name" value="AdoMet_MTases"/>
    <property type="match status" value="1"/>
</dbReference>
<accession>A0A0G0FPL8</accession>
<keyword evidence="3" id="KW-0949">S-adenosyl-L-methionine</keyword>
<dbReference type="GO" id="GO:0032259">
    <property type="term" value="P:methylation"/>
    <property type="evidence" value="ECO:0007669"/>
    <property type="project" value="UniProtKB-KW"/>
</dbReference>
<name>A0A0G0FPL8_9BACT</name>
<dbReference type="InterPro" id="IPR029063">
    <property type="entry name" value="SAM-dependent_MTases_sf"/>
</dbReference>
<dbReference type="Pfam" id="PF08242">
    <property type="entry name" value="Methyltransf_12"/>
    <property type="match status" value="1"/>
</dbReference>
<dbReference type="InterPro" id="IPR013217">
    <property type="entry name" value="Methyltransf_12"/>
</dbReference>
<keyword evidence="2 5" id="KW-0808">Transferase</keyword>
<dbReference type="PANTHER" id="PTHR43464:SF19">
    <property type="entry name" value="UBIQUINONE BIOSYNTHESIS O-METHYLTRANSFERASE, MITOCHONDRIAL"/>
    <property type="match status" value="1"/>
</dbReference>
<evidence type="ECO:0000313" key="5">
    <source>
        <dbReference type="EMBL" id="KKQ15750.1"/>
    </source>
</evidence>
<dbReference type="Proteomes" id="UP000034448">
    <property type="component" value="Unassembled WGS sequence"/>
</dbReference>
<evidence type="ECO:0000256" key="2">
    <source>
        <dbReference type="ARBA" id="ARBA00022679"/>
    </source>
</evidence>
<dbReference type="Gene3D" id="3.40.50.150">
    <property type="entry name" value="Vaccinia Virus protein VP39"/>
    <property type="match status" value="1"/>
</dbReference>
<dbReference type="EMBL" id="LBSJ01000011">
    <property type="protein sequence ID" value="KKQ15750.1"/>
    <property type="molecule type" value="Genomic_DNA"/>
</dbReference>
<dbReference type="PANTHER" id="PTHR43464">
    <property type="entry name" value="METHYLTRANSFERASE"/>
    <property type="match status" value="1"/>
</dbReference>
<proteinExistence type="predicted"/>
<evidence type="ECO:0000313" key="6">
    <source>
        <dbReference type="Proteomes" id="UP000034448"/>
    </source>
</evidence>
<evidence type="ECO:0000256" key="1">
    <source>
        <dbReference type="ARBA" id="ARBA00022603"/>
    </source>
</evidence>
<feature type="domain" description="Methyltransferase type 12" evidence="4">
    <location>
        <begin position="40"/>
        <end position="127"/>
    </location>
</feature>
<keyword evidence="1 5" id="KW-0489">Methyltransferase</keyword>
<comment type="caution">
    <text evidence="5">The sequence shown here is derived from an EMBL/GenBank/DDBJ whole genome shotgun (WGS) entry which is preliminary data.</text>
</comment>
<evidence type="ECO:0000256" key="3">
    <source>
        <dbReference type="ARBA" id="ARBA00022691"/>
    </source>
</evidence>
<sequence>MSELKYFLNELAIKILSFDYFVIRRIIRGYIYHLKYKNVLDVGCGIGSLSGEFSPKKYFGFDIDRGSIKYAEQQNPKYKYGLSDATSFNLKKKYDLILVAGVFHHLDVKDVKSSIKKIRSHLSKNGKVIIIEAIQPIKSFNILSKFLRSIDRGHFIRRKKEYQEIISKELKILKVEEKGGFTFDYASFLAAYKSN</sequence>
<gene>
    <name evidence="5" type="ORF">US28_C0011G0046</name>
</gene>
<organism evidence="5 6">
    <name type="scientific">Candidatus Daviesbacteria bacterium GW2011_GWA1_36_8</name>
    <dbReference type="NCBI Taxonomy" id="1618417"/>
    <lineage>
        <taxon>Bacteria</taxon>
        <taxon>Candidatus Daviesiibacteriota</taxon>
    </lineage>
</organism>
<dbReference type="AlphaFoldDB" id="A0A0G0FPL8"/>
<reference evidence="5 6" key="1">
    <citation type="journal article" date="2015" name="Nature">
        <title>rRNA introns, odd ribosomes, and small enigmatic genomes across a large radiation of phyla.</title>
        <authorList>
            <person name="Brown C.T."/>
            <person name="Hug L.A."/>
            <person name="Thomas B.C."/>
            <person name="Sharon I."/>
            <person name="Castelle C.J."/>
            <person name="Singh A."/>
            <person name="Wilkins M.J."/>
            <person name="Williams K.H."/>
            <person name="Banfield J.F."/>
        </authorList>
    </citation>
    <scope>NUCLEOTIDE SEQUENCE [LARGE SCALE GENOMIC DNA]</scope>
</reference>